<dbReference type="PROSITE" id="PS52004">
    <property type="entry name" value="KS3_2"/>
    <property type="match status" value="1"/>
</dbReference>
<feature type="domain" description="Carrier" evidence="9">
    <location>
        <begin position="614"/>
        <end position="688"/>
    </location>
</feature>
<dbReference type="Gene3D" id="3.40.630.30">
    <property type="match status" value="1"/>
</dbReference>
<evidence type="ECO:0000256" key="1">
    <source>
        <dbReference type="ARBA" id="ARBA00004496"/>
    </source>
</evidence>
<dbReference type="InterPro" id="IPR014031">
    <property type="entry name" value="Ketoacyl_synth_C"/>
</dbReference>
<dbReference type="InterPro" id="IPR018201">
    <property type="entry name" value="Ketoacyl_synth_AS"/>
</dbReference>
<dbReference type="SUPFAM" id="SSF53901">
    <property type="entry name" value="Thiolase-like"/>
    <property type="match status" value="1"/>
</dbReference>
<evidence type="ECO:0000256" key="4">
    <source>
        <dbReference type="ARBA" id="ARBA00022450"/>
    </source>
</evidence>
<evidence type="ECO:0000256" key="3">
    <source>
        <dbReference type="ARBA" id="ARBA00005194"/>
    </source>
</evidence>
<dbReference type="PANTHER" id="PTHR43775:SF37">
    <property type="entry name" value="SI:DKEY-61P9.11"/>
    <property type="match status" value="1"/>
</dbReference>
<keyword evidence="8" id="KW-0677">Repeat</keyword>
<comment type="pathway">
    <text evidence="2">Antibiotic biosynthesis.</text>
</comment>
<dbReference type="InterPro" id="IPR054514">
    <property type="entry name" value="RhiE-like_linker"/>
</dbReference>
<dbReference type="InterPro" id="IPR009081">
    <property type="entry name" value="PP-bd_ACP"/>
</dbReference>
<keyword evidence="7" id="KW-0808">Transferase</keyword>
<evidence type="ECO:0000256" key="7">
    <source>
        <dbReference type="ARBA" id="ARBA00022679"/>
    </source>
</evidence>
<gene>
    <name evidence="12" type="ORF">M8T91_14965</name>
</gene>
<sequence>MPQLILFRSLDELLLMMLFQVHQKHHFRSLVCFKMNEIFHKNLAGYLLLPLLDASQKCGLFSALRVNSYQTLDSLVKATAIGKSRLSWLLELLENTGLVVQQLDKGFRLRQRLQQLVAIDLLTELYHCQPEQLAEKLGDKAIVELSSTLPKQHNNVEVQIITQSLSVIINMQLALSGTIEQEKSSSALTALPQSLMDWLSKQTPLPLSENSAEELAALIAFRRHLSSFATQLSSHCTDLSAVNLISFTSEIAQQLGRICREKSPLILLLLSGSTQLPLDIFRSVLSEAMGVSCIVVTTEMLPLVQLDASRQLVLVDLTGQPQAELFRLSLLARDNVHLVVMANNVPKSLSDLLANAGITGSGQWMIEAAGRGWFDQTTAVRIPASGSWLQASLHTMELRDYSIRNACYTDIPRLSVLEQLCWDHSQIPNELLAQRIARYPAGQLVLEYQGAVIGVVYSQRINRVSAIFQQNYLSVHELHDDSGHIVQLLAINLHPDFQHLMLGDQLLEFTLQKAALTQGVDRVVGVTLCKNYTAAKHRDFAQYIQCRDVNQDTILAFHRAHGAEIVSSVANYRPEDSRNQHKGVLVSYDIDQRTVARNFTNPTTANRAYPFSEADIRQELSILIGTIVDLDEQQLDPEQPLMEMGLDSADLLKLQGQLETKYGLRLSSKVFFLHNNLIKLSNFVAGELTGKSSVCDKLSYKKTTTGTDPSGIVSQQTIAVVGVACQLPGGINNPQQFWKVLQGEQCVIGEYPKSRGLWLNAEQYPGTQWGGFIEDVDRFDAAFFRISPVEAVTMDPQQRLLMQATWHCLEDACIAPDTLQGSETGVYIGISNIDYGRAMQDSRMGVHAYFATGSALSVAANRISYFFDFCGPSMVMDTACSSSLVALHQAITGLRQGHCQLALAGGANVICHPYLSLAYNKAGMLAGDGRCKSFDSKANGYVRSEGIIMLALKHLADAEKSGDRIHALIPGSASNHGGLAGGLTVPNAIRQQELLNAAWKDAGITADQLSYLEAHGTGTSLGDPIEIEAIRSAMANSRSIASCHCLVGSVKTNIGHLESAAGLAGVLKVILMMQHKQIPASLHFQQLNPEIELQDSGLAIASRAQAWHSDNHSLLAGVSSFGSGGANAHVVLKNYAAPLRFGSLFGEGVVVLSAKTPEALKANVRAIKAWAEEQQSEAHFAAFLYTLQTARAALRHRLAFAASSFSQLIRRLDCWLQQQHTSETFISGEVIGSPVVTYDQSLVTALDKARAWCAGKIIDFSGDYHEIPDKLRLPGYVFQGKRHWFVTQQQHTIVDDILGDISQRKTTISCEKNWLQLPDRYIFNQEQFRCLSLNLLLESACRSAARFMPGVNGWLISELRYQPAILTDDAAIRLRLDAQLNNSDSLAILFSVIRQHGAVELATLTIQAIKDVGLQRSESTYIGTTPIVVSEIQGQQLPNNALSKILPLLVREDTGIISIRNIEIYPMSAYGRQVTVVFDQQQIEILAQGKTVIKVQRNPQLY</sequence>
<dbReference type="Gene3D" id="3.40.47.10">
    <property type="match status" value="1"/>
</dbReference>
<dbReference type="EMBL" id="CP098023">
    <property type="protein sequence ID" value="WKD49183.1"/>
    <property type="molecule type" value="Genomic_DNA"/>
</dbReference>
<dbReference type="PROSITE" id="PS00606">
    <property type="entry name" value="KS3_1"/>
    <property type="match status" value="1"/>
</dbReference>
<dbReference type="Proteomes" id="UP001321520">
    <property type="component" value="Chromosome"/>
</dbReference>
<protein>
    <submittedName>
        <fullName evidence="12">Phosphopantetheine-binding protein</fullName>
    </submittedName>
</protein>
<evidence type="ECO:0000313" key="12">
    <source>
        <dbReference type="EMBL" id="WKD49183.1"/>
    </source>
</evidence>
<dbReference type="CDD" id="cd00833">
    <property type="entry name" value="PKS"/>
    <property type="match status" value="1"/>
</dbReference>
<keyword evidence="4" id="KW-0596">Phosphopantetheine</keyword>
<dbReference type="Pfam" id="PF02801">
    <property type="entry name" value="Ketoacyl-synt_C"/>
    <property type="match status" value="1"/>
</dbReference>
<dbReference type="SUPFAM" id="SSF55729">
    <property type="entry name" value="Acyl-CoA N-acyltransferases (Nat)"/>
    <property type="match status" value="1"/>
</dbReference>
<organism evidence="12 13">
    <name type="scientific">Microbulbifer spongiae</name>
    <dbReference type="NCBI Taxonomy" id="2944933"/>
    <lineage>
        <taxon>Bacteria</taxon>
        <taxon>Pseudomonadati</taxon>
        <taxon>Pseudomonadota</taxon>
        <taxon>Gammaproteobacteria</taxon>
        <taxon>Cellvibrionales</taxon>
        <taxon>Microbulbiferaceae</taxon>
        <taxon>Microbulbifer</taxon>
    </lineage>
</organism>
<dbReference type="Gene3D" id="1.10.1200.10">
    <property type="entry name" value="ACP-like"/>
    <property type="match status" value="1"/>
</dbReference>
<evidence type="ECO:0000259" key="11">
    <source>
        <dbReference type="PROSITE" id="PS52004"/>
    </source>
</evidence>
<dbReference type="PROSITE" id="PS50075">
    <property type="entry name" value="CARRIER"/>
    <property type="match status" value="1"/>
</dbReference>
<dbReference type="Pfam" id="PF22336">
    <property type="entry name" value="RhiE-like_linker"/>
    <property type="match status" value="1"/>
</dbReference>
<dbReference type="SMART" id="SM00823">
    <property type="entry name" value="PKS_PP"/>
    <property type="match status" value="1"/>
</dbReference>
<dbReference type="InterPro" id="IPR020841">
    <property type="entry name" value="PKS_Beta-ketoAc_synthase_dom"/>
</dbReference>
<dbReference type="PROSITE" id="PS51186">
    <property type="entry name" value="GNAT"/>
    <property type="match status" value="1"/>
</dbReference>
<proteinExistence type="predicted"/>
<evidence type="ECO:0000313" key="13">
    <source>
        <dbReference type="Proteomes" id="UP001321520"/>
    </source>
</evidence>
<evidence type="ECO:0000256" key="5">
    <source>
        <dbReference type="ARBA" id="ARBA00022490"/>
    </source>
</evidence>
<keyword evidence="6" id="KW-0597">Phosphoprotein</keyword>
<dbReference type="Gene3D" id="1.10.1240.100">
    <property type="match status" value="1"/>
</dbReference>
<accession>A0ABY9E851</accession>
<dbReference type="SMART" id="SM00825">
    <property type="entry name" value="PKS_KS"/>
    <property type="match status" value="1"/>
</dbReference>
<comment type="subcellular location">
    <subcellularLocation>
        <location evidence="1">Cytoplasm</location>
    </subcellularLocation>
</comment>
<dbReference type="SUPFAM" id="SSF47336">
    <property type="entry name" value="ACP-like"/>
    <property type="match status" value="1"/>
</dbReference>
<evidence type="ECO:0000259" key="9">
    <source>
        <dbReference type="PROSITE" id="PS50075"/>
    </source>
</evidence>
<evidence type="ECO:0000259" key="10">
    <source>
        <dbReference type="PROSITE" id="PS51186"/>
    </source>
</evidence>
<keyword evidence="13" id="KW-1185">Reference proteome</keyword>
<dbReference type="PANTHER" id="PTHR43775">
    <property type="entry name" value="FATTY ACID SYNTHASE"/>
    <property type="match status" value="1"/>
</dbReference>
<evidence type="ECO:0000256" key="8">
    <source>
        <dbReference type="ARBA" id="ARBA00022737"/>
    </source>
</evidence>
<dbReference type="InterPro" id="IPR016039">
    <property type="entry name" value="Thiolase-like"/>
</dbReference>
<evidence type="ECO:0000256" key="2">
    <source>
        <dbReference type="ARBA" id="ARBA00004792"/>
    </source>
</evidence>
<dbReference type="RefSeq" id="WP_301414971.1">
    <property type="nucleotide sequence ID" value="NZ_CP098023.1"/>
</dbReference>
<dbReference type="InterPro" id="IPR016181">
    <property type="entry name" value="Acyl_CoA_acyltransferase"/>
</dbReference>
<comment type="pathway">
    <text evidence="3">Lipid metabolism; fatty acid biosynthesis.</text>
</comment>
<name>A0ABY9E851_9GAMM</name>
<reference evidence="12 13" key="1">
    <citation type="submission" date="2022-05" db="EMBL/GenBank/DDBJ databases">
        <title>Microbulbifer sp. nov., isolated from sponge.</title>
        <authorList>
            <person name="Gao L."/>
        </authorList>
    </citation>
    <scope>NUCLEOTIDE SEQUENCE [LARGE SCALE GENOMIC DNA]</scope>
    <source>
        <strain evidence="12 13">MI-G</strain>
    </source>
</reference>
<feature type="domain" description="N-acetyltransferase" evidence="10">
    <location>
        <begin position="396"/>
        <end position="591"/>
    </location>
</feature>
<dbReference type="Pfam" id="PF00109">
    <property type="entry name" value="ketoacyl-synt"/>
    <property type="match status" value="1"/>
</dbReference>
<dbReference type="Pfam" id="PF00550">
    <property type="entry name" value="PP-binding"/>
    <property type="match status" value="1"/>
</dbReference>
<dbReference type="InterPro" id="IPR050091">
    <property type="entry name" value="PKS_NRPS_Biosynth_Enz"/>
</dbReference>
<dbReference type="InterPro" id="IPR014030">
    <property type="entry name" value="Ketoacyl_synth_N"/>
</dbReference>
<dbReference type="InterPro" id="IPR036736">
    <property type="entry name" value="ACP-like_sf"/>
</dbReference>
<keyword evidence="5" id="KW-0963">Cytoplasm</keyword>
<dbReference type="InterPro" id="IPR020806">
    <property type="entry name" value="PKS_PP-bd"/>
</dbReference>
<dbReference type="InterPro" id="IPR000182">
    <property type="entry name" value="GNAT_dom"/>
</dbReference>
<feature type="domain" description="Ketosynthase family 3 (KS3)" evidence="11">
    <location>
        <begin position="715"/>
        <end position="1134"/>
    </location>
</feature>
<evidence type="ECO:0000256" key="6">
    <source>
        <dbReference type="ARBA" id="ARBA00022553"/>
    </source>
</evidence>